<reference evidence="4 5" key="1">
    <citation type="submission" date="2021-06" db="EMBL/GenBank/DDBJ databases">
        <title>Rheinheimera indica sp. nov., isolated from deep-sea sediment.</title>
        <authorList>
            <person name="Wang Z."/>
            <person name="Zhang X.-Y."/>
        </authorList>
    </citation>
    <scope>NUCLEOTIDE SEQUENCE [LARGE SCALE GENOMIC DNA]</scope>
    <source>
        <strain evidence="4 5">SM2107</strain>
    </source>
</reference>
<dbReference type="PANTHER" id="PTHR43283">
    <property type="entry name" value="BETA-LACTAMASE-RELATED"/>
    <property type="match status" value="1"/>
</dbReference>
<dbReference type="InterPro" id="IPR050789">
    <property type="entry name" value="Diverse_Enzym_Activities"/>
</dbReference>
<keyword evidence="2" id="KW-0732">Signal</keyword>
<feature type="chain" id="PRO_5045364569" evidence="2">
    <location>
        <begin position="19"/>
        <end position="543"/>
    </location>
</feature>
<dbReference type="PANTHER" id="PTHR43283:SF11">
    <property type="entry name" value="BETA-LACTAMASE-RELATED DOMAIN-CONTAINING PROTEIN"/>
    <property type="match status" value="1"/>
</dbReference>
<evidence type="ECO:0000313" key="4">
    <source>
        <dbReference type="EMBL" id="MBV2128713.1"/>
    </source>
</evidence>
<feature type="signal peptide" evidence="2">
    <location>
        <begin position="1"/>
        <end position="18"/>
    </location>
</feature>
<accession>A0ABS6MIS2</accession>
<evidence type="ECO:0000259" key="3">
    <source>
        <dbReference type="Pfam" id="PF00144"/>
    </source>
</evidence>
<evidence type="ECO:0000313" key="5">
    <source>
        <dbReference type="Proteomes" id="UP000704611"/>
    </source>
</evidence>
<evidence type="ECO:0000256" key="2">
    <source>
        <dbReference type="SAM" id="SignalP"/>
    </source>
</evidence>
<proteinExistence type="predicted"/>
<evidence type="ECO:0000256" key="1">
    <source>
        <dbReference type="ARBA" id="ARBA00022801"/>
    </source>
</evidence>
<dbReference type="NCBIfam" id="NF002968">
    <property type="entry name" value="PRK03642.1"/>
    <property type="match status" value="1"/>
</dbReference>
<protein>
    <submittedName>
        <fullName evidence="4">Penicillin binding protein PBP4B</fullName>
    </submittedName>
</protein>
<sequence>MRLIVVLLLLALSGCVVAPDTVEKQDMLPLTGAEQLALAEQAGQHLVNWPEQRSSRQEVNNRRLFTGWQGQGVLLIDMQQTQSATIAVNGKPLRLTRPMHGTPFKIDISALTRNGHNQLKLVSMQPATAKLTIAVPYPELNMQQVTTADPQRFSKVDKLINDEIAAGFPGAVLLVVKDGQIIKETAYGYAMRYQADGSVHPEPESMQTNTLFDIASNTKMYATTYAVMQLVSSGMLDINRPLTEYLPEYIGDGREQRLVSDLLYHTSGYAPEVHFHRPDNSNGSLFYSLNKAYTDQLLLAQVPFVSERAKTARYSDVNFMLLGLLIERLTAMPLDRYLEQHFYQPLGLNNVLFTPLQKGVAPEGIAATELDGNSRGGRVSFPANRQGVLRGQVHDEKAFHALQGVAGHAGLFATARDLAVLMSVVAQQGGYGWQHFFNPAVVQQFTRPSGYDHRFGLGWRTAAGGDLNWHFGAYASDYAFGHTGWTGTATVIDPAHNLMVVLLTNKKHSPITANGDSYEFTGDSFETGRYGSIMTLIYEAVLQ</sequence>
<dbReference type="Pfam" id="PF00144">
    <property type="entry name" value="Beta-lactamase"/>
    <property type="match status" value="1"/>
</dbReference>
<dbReference type="PROSITE" id="PS51257">
    <property type="entry name" value="PROKAR_LIPOPROTEIN"/>
    <property type="match status" value="1"/>
</dbReference>
<dbReference type="EMBL" id="JAHRID010000002">
    <property type="protein sequence ID" value="MBV2128713.1"/>
    <property type="molecule type" value="Genomic_DNA"/>
</dbReference>
<name>A0ABS6MIS2_9GAMM</name>
<comment type="caution">
    <text evidence="4">The sequence shown here is derived from an EMBL/GenBank/DDBJ whole genome shotgun (WGS) entry which is preliminary data.</text>
</comment>
<dbReference type="RefSeq" id="WP_217668336.1">
    <property type="nucleotide sequence ID" value="NZ_JAHRID010000002.1"/>
</dbReference>
<keyword evidence="1" id="KW-0378">Hydrolase</keyword>
<dbReference type="InterPro" id="IPR001466">
    <property type="entry name" value="Beta-lactam-related"/>
</dbReference>
<dbReference type="Proteomes" id="UP000704611">
    <property type="component" value="Unassembled WGS sequence"/>
</dbReference>
<keyword evidence="5" id="KW-1185">Reference proteome</keyword>
<feature type="domain" description="Beta-lactamase-related" evidence="3">
    <location>
        <begin position="157"/>
        <end position="510"/>
    </location>
</feature>
<gene>
    <name evidence="4" type="primary">pbp4b</name>
    <name evidence="4" type="ORF">KQY15_06350</name>
</gene>
<organism evidence="4 5">
    <name type="scientific">Arsukibacterium indicum</name>
    <dbReference type="NCBI Taxonomy" id="2848612"/>
    <lineage>
        <taxon>Bacteria</taxon>
        <taxon>Pseudomonadati</taxon>
        <taxon>Pseudomonadota</taxon>
        <taxon>Gammaproteobacteria</taxon>
        <taxon>Chromatiales</taxon>
        <taxon>Chromatiaceae</taxon>
        <taxon>Arsukibacterium</taxon>
    </lineage>
</organism>